<evidence type="ECO:0000313" key="1">
    <source>
        <dbReference type="EMBL" id="CAN0529996.1"/>
    </source>
</evidence>
<accession>A0AC59ZYH8</accession>
<sequence>MPTSKGPRVPWAQTGRWGGQLTPILCVSSPHLSGHSGLRGPQTPADMQGTPDPMLAVRSDQLLLGGQALAGSHLQDPLGAPKQASRMWWGMDPTGPSLSEWWDHTPECGMHRGPVETTSSVTVTVALLVLPHVTLPHILPPLFETEKKSHLHPSLAHTYPKTRPDRYHKGGILPSRHTHSLAPKRQ</sequence>
<proteinExistence type="predicted"/>
<organism evidence="1 2">
    <name type="scientific">Rangifer tarandus platyrhynchus</name>
    <name type="common">Svalbard reindeer</name>
    <dbReference type="NCBI Taxonomy" id="3082113"/>
    <lineage>
        <taxon>Eukaryota</taxon>
        <taxon>Metazoa</taxon>
        <taxon>Chordata</taxon>
        <taxon>Craniata</taxon>
        <taxon>Vertebrata</taxon>
        <taxon>Euteleostomi</taxon>
        <taxon>Mammalia</taxon>
        <taxon>Eutheria</taxon>
        <taxon>Laurasiatheria</taxon>
        <taxon>Artiodactyla</taxon>
        <taxon>Ruminantia</taxon>
        <taxon>Pecora</taxon>
        <taxon>Cervidae</taxon>
        <taxon>Odocoileinae</taxon>
        <taxon>Rangifer</taxon>
    </lineage>
</organism>
<reference evidence="1" key="1">
    <citation type="submission" date="2023-05" db="EMBL/GenBank/DDBJ databases">
        <authorList>
            <consortium name="ELIXIR-Norway"/>
        </authorList>
    </citation>
    <scope>NUCLEOTIDE SEQUENCE</scope>
</reference>
<gene>
    <name evidence="1" type="ORF">MRATA1EN22A_LOCUS24521</name>
</gene>
<evidence type="ECO:0000313" key="2">
    <source>
        <dbReference type="Proteomes" id="UP001162501"/>
    </source>
</evidence>
<protein>
    <submittedName>
        <fullName evidence="1">Uncharacterized protein</fullName>
    </submittedName>
</protein>
<dbReference type="EMBL" id="OX596089">
    <property type="protein sequence ID" value="CAN0529996.1"/>
    <property type="molecule type" value="Genomic_DNA"/>
</dbReference>
<name>A0AC59ZYH8_RANTA</name>
<dbReference type="Proteomes" id="UP001162501">
    <property type="component" value="Chromosome 5"/>
</dbReference>
<reference evidence="1" key="2">
    <citation type="submission" date="2025-03" db="EMBL/GenBank/DDBJ databases">
        <authorList>
            <consortium name="ELIXIR-Norway"/>
            <consortium name="Elixir Norway"/>
        </authorList>
    </citation>
    <scope>NUCLEOTIDE SEQUENCE</scope>
</reference>